<dbReference type="GO" id="GO:0008745">
    <property type="term" value="F:N-acetylmuramoyl-L-alanine amidase activity"/>
    <property type="evidence" value="ECO:0007669"/>
    <property type="project" value="UniProtKB-EC"/>
</dbReference>
<dbReference type="GO" id="GO:0030288">
    <property type="term" value="C:outer membrane-bounded periplasmic space"/>
    <property type="evidence" value="ECO:0007669"/>
    <property type="project" value="TreeGrafter"/>
</dbReference>
<dbReference type="AlphaFoldDB" id="A0A917J4C8"/>
<dbReference type="RefSeq" id="WP_188412834.1">
    <property type="nucleotide sequence ID" value="NZ_BMDO01000001.1"/>
</dbReference>
<dbReference type="EMBL" id="BMDO01000001">
    <property type="protein sequence ID" value="GGI48910.1"/>
    <property type="molecule type" value="Genomic_DNA"/>
</dbReference>
<evidence type="ECO:0000259" key="5">
    <source>
        <dbReference type="SMART" id="SM00646"/>
    </source>
</evidence>
<feature type="signal peptide" evidence="4">
    <location>
        <begin position="1"/>
        <end position="26"/>
    </location>
</feature>
<dbReference type="Pfam" id="PF01520">
    <property type="entry name" value="Amidase_3"/>
    <property type="match status" value="1"/>
</dbReference>
<dbReference type="InterPro" id="IPR050695">
    <property type="entry name" value="N-acetylmuramoyl_amidase_3"/>
</dbReference>
<keyword evidence="4" id="KW-0732">Signal</keyword>
<keyword evidence="3" id="KW-0378">Hydrolase</keyword>
<feature type="chain" id="PRO_5037553501" description="N-acetylmuramoyl-L-alanine amidase" evidence="4">
    <location>
        <begin position="27"/>
        <end position="286"/>
    </location>
</feature>
<dbReference type="Proteomes" id="UP000662074">
    <property type="component" value="Unassembled WGS sequence"/>
</dbReference>
<dbReference type="InterPro" id="IPR002508">
    <property type="entry name" value="MurNAc-LAA_cat"/>
</dbReference>
<accession>A0A917J4C8</accession>
<keyword evidence="7" id="KW-1185">Reference proteome</keyword>
<evidence type="ECO:0000256" key="1">
    <source>
        <dbReference type="ARBA" id="ARBA00001561"/>
    </source>
</evidence>
<dbReference type="Gene3D" id="3.40.630.40">
    <property type="entry name" value="Zn-dependent exopeptidases"/>
    <property type="match status" value="1"/>
</dbReference>
<organism evidence="6 7">
    <name type="scientific">Mucilaginibacter galii</name>
    <dbReference type="NCBI Taxonomy" id="2005073"/>
    <lineage>
        <taxon>Bacteria</taxon>
        <taxon>Pseudomonadati</taxon>
        <taxon>Bacteroidota</taxon>
        <taxon>Sphingobacteriia</taxon>
        <taxon>Sphingobacteriales</taxon>
        <taxon>Sphingobacteriaceae</taxon>
        <taxon>Mucilaginibacter</taxon>
    </lineage>
</organism>
<evidence type="ECO:0000313" key="7">
    <source>
        <dbReference type="Proteomes" id="UP000662074"/>
    </source>
</evidence>
<name>A0A917J4C8_9SPHI</name>
<evidence type="ECO:0000256" key="4">
    <source>
        <dbReference type="SAM" id="SignalP"/>
    </source>
</evidence>
<reference evidence="6" key="1">
    <citation type="journal article" date="2014" name="Int. J. Syst. Evol. Microbiol.">
        <title>Complete genome sequence of Corynebacterium casei LMG S-19264T (=DSM 44701T), isolated from a smear-ripened cheese.</title>
        <authorList>
            <consortium name="US DOE Joint Genome Institute (JGI-PGF)"/>
            <person name="Walter F."/>
            <person name="Albersmeier A."/>
            <person name="Kalinowski J."/>
            <person name="Ruckert C."/>
        </authorList>
    </citation>
    <scope>NUCLEOTIDE SEQUENCE</scope>
    <source>
        <strain evidence="6">CCM 8711</strain>
    </source>
</reference>
<dbReference type="GO" id="GO:0009253">
    <property type="term" value="P:peptidoglycan catabolic process"/>
    <property type="evidence" value="ECO:0007669"/>
    <property type="project" value="InterPro"/>
</dbReference>
<evidence type="ECO:0000256" key="3">
    <source>
        <dbReference type="ARBA" id="ARBA00022801"/>
    </source>
</evidence>
<comment type="caution">
    <text evidence="6">The sequence shown here is derived from an EMBL/GenBank/DDBJ whole genome shotgun (WGS) entry which is preliminary data.</text>
</comment>
<dbReference type="SUPFAM" id="SSF53187">
    <property type="entry name" value="Zn-dependent exopeptidases"/>
    <property type="match status" value="1"/>
</dbReference>
<feature type="domain" description="MurNAc-LAA" evidence="5">
    <location>
        <begin position="106"/>
        <end position="275"/>
    </location>
</feature>
<comment type="catalytic activity">
    <reaction evidence="1">
        <text>Hydrolyzes the link between N-acetylmuramoyl residues and L-amino acid residues in certain cell-wall glycopeptides.</text>
        <dbReference type="EC" id="3.5.1.28"/>
    </reaction>
</comment>
<dbReference type="PANTHER" id="PTHR30404">
    <property type="entry name" value="N-ACETYLMURAMOYL-L-ALANINE AMIDASE"/>
    <property type="match status" value="1"/>
</dbReference>
<proteinExistence type="predicted"/>
<sequence>MKNKAFKTYIYGLLALLTCSTQFTYASHNTDSIDTAVSTGFKLKTIVIDAGHGGRAGGASGAYSMEKNVTLALALKLQQAVQKELKDVNVLMTRTSDIYVQNGLRADMANENKANIYISLHCNALPNVRRVVNGRSVSVPNHTGRGVLLLVNRIGRSNEQVAAIRENEYAEIEATYSSRKEKTPDPAQAMILNAFRDKFRKQSIRLASLVNNEFVDTDGRRTLGVIEQGVEVLANTAMPSILVETGFIDNPEEEDYLNSDAGQAEIVNSIVRAIKQYKHELEQTAQ</sequence>
<dbReference type="PANTHER" id="PTHR30404:SF0">
    <property type="entry name" value="N-ACETYLMURAMOYL-L-ALANINE AMIDASE AMIC"/>
    <property type="match status" value="1"/>
</dbReference>
<gene>
    <name evidence="6" type="ORF">GCM10011425_01220</name>
</gene>
<dbReference type="SMART" id="SM00646">
    <property type="entry name" value="Ami_3"/>
    <property type="match status" value="1"/>
</dbReference>
<reference evidence="6" key="2">
    <citation type="submission" date="2020-09" db="EMBL/GenBank/DDBJ databases">
        <authorList>
            <person name="Sun Q."/>
            <person name="Sedlacek I."/>
        </authorList>
    </citation>
    <scope>NUCLEOTIDE SEQUENCE</scope>
    <source>
        <strain evidence="6">CCM 8711</strain>
    </source>
</reference>
<evidence type="ECO:0000256" key="2">
    <source>
        <dbReference type="ARBA" id="ARBA00011901"/>
    </source>
</evidence>
<dbReference type="EC" id="3.5.1.28" evidence="2"/>
<dbReference type="CDD" id="cd02696">
    <property type="entry name" value="MurNAc-LAA"/>
    <property type="match status" value="1"/>
</dbReference>
<evidence type="ECO:0000313" key="6">
    <source>
        <dbReference type="EMBL" id="GGI48910.1"/>
    </source>
</evidence>
<protein>
    <recommendedName>
        <fullName evidence="2">N-acetylmuramoyl-L-alanine amidase</fullName>
        <ecNumber evidence="2">3.5.1.28</ecNumber>
    </recommendedName>
</protein>